<dbReference type="EMBL" id="BMAT01012718">
    <property type="protein sequence ID" value="GFR97848.1"/>
    <property type="molecule type" value="Genomic_DNA"/>
</dbReference>
<accession>A0AAV4HLD3</accession>
<gene>
    <name evidence="2" type="ORF">ElyMa_006334600</name>
</gene>
<evidence type="ECO:0000256" key="1">
    <source>
        <dbReference type="SAM" id="MobiDB-lite"/>
    </source>
</evidence>
<reference evidence="2 3" key="1">
    <citation type="journal article" date="2021" name="Elife">
        <title>Chloroplast acquisition without the gene transfer in kleptoplastic sea slugs, Plakobranchus ocellatus.</title>
        <authorList>
            <person name="Maeda T."/>
            <person name="Takahashi S."/>
            <person name="Yoshida T."/>
            <person name="Shimamura S."/>
            <person name="Takaki Y."/>
            <person name="Nagai Y."/>
            <person name="Toyoda A."/>
            <person name="Suzuki Y."/>
            <person name="Arimoto A."/>
            <person name="Ishii H."/>
            <person name="Satoh N."/>
            <person name="Nishiyama T."/>
            <person name="Hasebe M."/>
            <person name="Maruyama T."/>
            <person name="Minagawa J."/>
            <person name="Obokata J."/>
            <person name="Shigenobu S."/>
        </authorList>
    </citation>
    <scope>NUCLEOTIDE SEQUENCE [LARGE SCALE GENOMIC DNA]</scope>
</reference>
<sequence length="341" mass="38403">MIQNGPPPLPNLSYPSSWRSMNAWLIPPSPSTATSTTAGATAEKLLECCDETLRKDLSRTFTPLTSSDEQTLLEQLRSVAVRQENVMVARLELQQMKQDRDETARTFYARLKCQADVCQFKIKCTCGLENNYCVNMIRDTLITGLADDDIRLKVLGPSNQEMSLDETIRFIEAKDSGKRSASRIKPPSSASVDASSTYRQAEKRRLQPHQSDSKDKVTLCGHCGKAGHGRRRQDRMNHCPTFNHTCSKCNLPHQFESVCRKSRPARNQTTTKQDDDATTVLEALCYIESYLPPQTNVDSTITLAHHIYNSLCDACRSDHLIPHQQSMSVYRPYLPSSMKRG</sequence>
<dbReference type="AlphaFoldDB" id="A0AAV4HLD3"/>
<name>A0AAV4HLD3_9GAST</name>
<protein>
    <submittedName>
        <fullName evidence="2">Enzymatic polyprotein</fullName>
    </submittedName>
</protein>
<feature type="compositionally biased region" description="Basic and acidic residues" evidence="1">
    <location>
        <begin position="200"/>
        <end position="216"/>
    </location>
</feature>
<feature type="compositionally biased region" description="Polar residues" evidence="1">
    <location>
        <begin position="188"/>
        <end position="199"/>
    </location>
</feature>
<proteinExistence type="predicted"/>
<feature type="region of interest" description="Disordered" evidence="1">
    <location>
        <begin position="175"/>
        <end position="216"/>
    </location>
</feature>
<comment type="caution">
    <text evidence="2">The sequence shown here is derived from an EMBL/GenBank/DDBJ whole genome shotgun (WGS) entry which is preliminary data.</text>
</comment>
<dbReference type="PANTHER" id="PTHR33198:SF20">
    <property type="entry name" value="RETROTRANSPOSON GAG DOMAIN-CONTAINING PROTEIN"/>
    <property type="match status" value="1"/>
</dbReference>
<keyword evidence="3" id="KW-1185">Reference proteome</keyword>
<dbReference type="PANTHER" id="PTHR33198">
    <property type="entry name" value="ANK_REP_REGION DOMAIN-CONTAINING PROTEIN-RELATED"/>
    <property type="match status" value="1"/>
</dbReference>
<dbReference type="Proteomes" id="UP000762676">
    <property type="component" value="Unassembled WGS sequence"/>
</dbReference>
<evidence type="ECO:0000313" key="2">
    <source>
        <dbReference type="EMBL" id="GFR97848.1"/>
    </source>
</evidence>
<evidence type="ECO:0000313" key="3">
    <source>
        <dbReference type="Proteomes" id="UP000762676"/>
    </source>
</evidence>
<organism evidence="2 3">
    <name type="scientific">Elysia marginata</name>
    <dbReference type="NCBI Taxonomy" id="1093978"/>
    <lineage>
        <taxon>Eukaryota</taxon>
        <taxon>Metazoa</taxon>
        <taxon>Spiralia</taxon>
        <taxon>Lophotrochozoa</taxon>
        <taxon>Mollusca</taxon>
        <taxon>Gastropoda</taxon>
        <taxon>Heterobranchia</taxon>
        <taxon>Euthyneura</taxon>
        <taxon>Panpulmonata</taxon>
        <taxon>Sacoglossa</taxon>
        <taxon>Placobranchoidea</taxon>
        <taxon>Plakobranchidae</taxon>
        <taxon>Elysia</taxon>
    </lineage>
</organism>